<feature type="transmembrane region" description="Helical" evidence="8">
    <location>
        <begin position="101"/>
        <end position="120"/>
    </location>
</feature>
<feature type="region of interest" description="Disordered" evidence="7">
    <location>
        <begin position="257"/>
        <end position="282"/>
    </location>
</feature>
<evidence type="ECO:0000259" key="12">
    <source>
        <dbReference type="Pfam" id="PF14703"/>
    </source>
</evidence>
<dbReference type="PANTHER" id="PTHR13018">
    <property type="entry name" value="PROBABLE MEMBRANE PROTEIN DUF221-RELATED"/>
    <property type="match status" value="1"/>
</dbReference>
<sequence length="858" mass="96844">MFRSLTKHILQPQGGASLASVLSAFVPTWFTAVLFVGVFAAIRYRYPKIYWPRTYIGTIPEKDRTPSQSLSYFDWFHTLRKVPDKFTLYHQSLDAYLFLRFLRTLIFICFVGCCLTWPILMPINATGGGTSSQLDRITIGNVDKKKHLYAHAILAWVFFSFVMFVVARERLWLIGLRQAWSLSKPNAKRLSSRTVLFLSAPKDALNEQDPQRYFGNDAVRIWPAVRAEKLESLVSERNSTVDQLEGAEISFIQSVNQNGRKSQKKSGSQNGRRMSLTDLPEGVQKSLRPTHRLVKPPESGKQVDSIEYYRNYIKDKEGDIDTARKNYEASDDQGAAAVFVEYRSLSAAQKAYQQLASSGILSLNPRYANVLPSEIIWSNLCLPPARRMSQEAVAHAIVVATIIFWSIPVALVASISNISYLANRYDWLSFLRNLPDPVIGLLSGLLPPLATSLLSKYIPNIFRYIFKKFGAPTNTSAELKVLRWYYVFQVAQVFLVSTLSSGAAAVISQVSRDPASVPTLLAKQLPSSANFYLTYFIVQGLTSSSDNLLNYSDLLSYLFFDFFFNKTPRQKYNSYTSMRGIAWGKVFPKYTNFVIIAIVYSCVAPLVMGFAAIGLVMFYISYRYMLFYTVQTKIDTKGHCYTLALQQILTGIYLAELCLIGLFGLRGAKGPLIMTVVLFILTIIYNASMNRYLGPLEKYIPADLAVEAEDEEQAPLLSSAEEGEANTDSQIHRLGAQAHVPQQVLDPIARFFQPHIFASHKAMKAWLKEGGEFDEDDVPEYKEEDVKKAYLNPALTSATPLVWLARDQMGVGEKEIKELEKAGFKASDKGAWIDEKGRLKWSVEDFSEVPIFKESIRW</sequence>
<accession>A0A6A5YQS5</accession>
<dbReference type="Pfam" id="PF02714">
    <property type="entry name" value="RSN1_7TM"/>
    <property type="match status" value="1"/>
</dbReference>
<feature type="transmembrane region" description="Helical" evidence="8">
    <location>
        <begin position="593"/>
        <end position="620"/>
    </location>
</feature>
<evidence type="ECO:0000256" key="6">
    <source>
        <dbReference type="ARBA" id="ARBA00023136"/>
    </source>
</evidence>
<feature type="transmembrane region" description="Helical" evidence="8">
    <location>
        <begin position="148"/>
        <end position="167"/>
    </location>
</feature>
<evidence type="ECO:0000256" key="3">
    <source>
        <dbReference type="ARBA" id="ARBA00022448"/>
    </source>
</evidence>
<dbReference type="InterPro" id="IPR045122">
    <property type="entry name" value="Csc1-like"/>
</dbReference>
<evidence type="ECO:0000313" key="13">
    <source>
        <dbReference type="EMBL" id="KAF2109313.1"/>
    </source>
</evidence>
<dbReference type="OrthoDB" id="1076608at2759"/>
<feature type="domain" description="10TM putative phosphate transporter extracellular tail" evidence="10">
    <location>
        <begin position="751"/>
        <end position="842"/>
    </location>
</feature>
<dbReference type="GO" id="GO:0005886">
    <property type="term" value="C:plasma membrane"/>
    <property type="evidence" value="ECO:0007669"/>
    <property type="project" value="TreeGrafter"/>
</dbReference>
<feature type="transmembrane region" description="Helical" evidence="8">
    <location>
        <begin position="641"/>
        <end position="665"/>
    </location>
</feature>
<feature type="transmembrane region" description="Helical" evidence="8">
    <location>
        <begin position="392"/>
        <end position="418"/>
    </location>
</feature>
<keyword evidence="5 8" id="KW-1133">Transmembrane helix</keyword>
<dbReference type="Pfam" id="PF14703">
    <property type="entry name" value="PHM7_cyt"/>
    <property type="match status" value="1"/>
</dbReference>
<dbReference type="InterPro" id="IPR032880">
    <property type="entry name" value="CSC1/OSCA1-like_N"/>
</dbReference>
<evidence type="ECO:0000259" key="9">
    <source>
        <dbReference type="Pfam" id="PF02714"/>
    </source>
</evidence>
<evidence type="ECO:0000259" key="11">
    <source>
        <dbReference type="Pfam" id="PF13967"/>
    </source>
</evidence>
<dbReference type="GO" id="GO:0005227">
    <property type="term" value="F:calcium-activated cation channel activity"/>
    <property type="evidence" value="ECO:0007669"/>
    <property type="project" value="InterPro"/>
</dbReference>
<evidence type="ECO:0000256" key="4">
    <source>
        <dbReference type="ARBA" id="ARBA00022692"/>
    </source>
</evidence>
<keyword evidence="14" id="KW-1185">Reference proteome</keyword>
<evidence type="ECO:0000256" key="8">
    <source>
        <dbReference type="SAM" id="Phobius"/>
    </source>
</evidence>
<feature type="transmembrane region" description="Helical" evidence="8">
    <location>
        <begin position="20"/>
        <end position="42"/>
    </location>
</feature>
<evidence type="ECO:0008006" key="15">
    <source>
        <dbReference type="Google" id="ProtNLM"/>
    </source>
</evidence>
<feature type="domain" description="CSC1/OSCA1-like 7TM region" evidence="9">
    <location>
        <begin position="392"/>
        <end position="663"/>
    </location>
</feature>
<dbReference type="AlphaFoldDB" id="A0A6A5YQS5"/>
<feature type="domain" description="CSC1/OSCA1-like N-terminal transmembrane" evidence="11">
    <location>
        <begin position="21"/>
        <end position="169"/>
    </location>
</feature>
<evidence type="ECO:0000259" key="10">
    <source>
        <dbReference type="Pfam" id="PF12621"/>
    </source>
</evidence>
<keyword evidence="6 8" id="KW-0472">Membrane</keyword>
<evidence type="ECO:0000256" key="7">
    <source>
        <dbReference type="SAM" id="MobiDB-lite"/>
    </source>
</evidence>
<dbReference type="InterPro" id="IPR003864">
    <property type="entry name" value="CSC1/OSCA1-like_7TM"/>
</dbReference>
<feature type="transmembrane region" description="Helical" evidence="8">
    <location>
        <begin position="438"/>
        <end position="458"/>
    </location>
</feature>
<keyword evidence="3" id="KW-0813">Transport</keyword>
<organism evidence="13 14">
    <name type="scientific">Lophiotrema nucula</name>
    <dbReference type="NCBI Taxonomy" id="690887"/>
    <lineage>
        <taxon>Eukaryota</taxon>
        <taxon>Fungi</taxon>
        <taxon>Dikarya</taxon>
        <taxon>Ascomycota</taxon>
        <taxon>Pezizomycotina</taxon>
        <taxon>Dothideomycetes</taxon>
        <taxon>Pleosporomycetidae</taxon>
        <taxon>Pleosporales</taxon>
        <taxon>Lophiotremataceae</taxon>
        <taxon>Lophiotrema</taxon>
    </lineage>
</organism>
<reference evidence="13" key="1">
    <citation type="journal article" date="2020" name="Stud. Mycol.">
        <title>101 Dothideomycetes genomes: a test case for predicting lifestyles and emergence of pathogens.</title>
        <authorList>
            <person name="Haridas S."/>
            <person name="Albert R."/>
            <person name="Binder M."/>
            <person name="Bloem J."/>
            <person name="Labutti K."/>
            <person name="Salamov A."/>
            <person name="Andreopoulos B."/>
            <person name="Baker S."/>
            <person name="Barry K."/>
            <person name="Bills G."/>
            <person name="Bluhm B."/>
            <person name="Cannon C."/>
            <person name="Castanera R."/>
            <person name="Culley D."/>
            <person name="Daum C."/>
            <person name="Ezra D."/>
            <person name="Gonzalez J."/>
            <person name="Henrissat B."/>
            <person name="Kuo A."/>
            <person name="Liang C."/>
            <person name="Lipzen A."/>
            <person name="Lutzoni F."/>
            <person name="Magnuson J."/>
            <person name="Mondo S."/>
            <person name="Nolan M."/>
            <person name="Ohm R."/>
            <person name="Pangilinan J."/>
            <person name="Park H.-J."/>
            <person name="Ramirez L."/>
            <person name="Alfaro M."/>
            <person name="Sun H."/>
            <person name="Tritt A."/>
            <person name="Yoshinaga Y."/>
            <person name="Zwiers L.-H."/>
            <person name="Turgeon B."/>
            <person name="Goodwin S."/>
            <person name="Spatafora J."/>
            <person name="Crous P."/>
            <person name="Grigoriev I."/>
        </authorList>
    </citation>
    <scope>NUCLEOTIDE SEQUENCE</scope>
    <source>
        <strain evidence="13">CBS 627.86</strain>
    </source>
</reference>
<protein>
    <recommendedName>
        <fullName evidence="15">DUF221-domain-containing protein</fullName>
    </recommendedName>
</protein>
<dbReference type="InterPro" id="IPR027815">
    <property type="entry name" value="CSC1/OSCA1-like_cyt"/>
</dbReference>
<dbReference type="PANTHER" id="PTHR13018:SF26">
    <property type="entry name" value="DOMAIN PROTEIN, PUTATIVE (AFU_ORTHOLOGUE AFUA_5G10920)-RELATED"/>
    <property type="match status" value="1"/>
</dbReference>
<dbReference type="EMBL" id="ML977343">
    <property type="protein sequence ID" value="KAF2109313.1"/>
    <property type="molecule type" value="Genomic_DNA"/>
</dbReference>
<keyword evidence="4 8" id="KW-0812">Transmembrane</keyword>
<comment type="subcellular location">
    <subcellularLocation>
        <location evidence="1">Membrane</location>
        <topology evidence="1">Multi-pass membrane protein</topology>
    </subcellularLocation>
</comment>
<evidence type="ECO:0000256" key="2">
    <source>
        <dbReference type="ARBA" id="ARBA00007779"/>
    </source>
</evidence>
<dbReference type="Pfam" id="PF13967">
    <property type="entry name" value="RSN1_TM"/>
    <property type="match status" value="1"/>
</dbReference>
<comment type="similarity">
    <text evidence="2">Belongs to the CSC1 (TC 1.A.17) family.</text>
</comment>
<name>A0A6A5YQS5_9PLEO</name>
<feature type="compositionally biased region" description="Polar residues" evidence="7">
    <location>
        <begin position="257"/>
        <end position="272"/>
    </location>
</feature>
<dbReference type="Pfam" id="PF12621">
    <property type="entry name" value="PHM7_ext"/>
    <property type="match status" value="1"/>
</dbReference>
<gene>
    <name evidence="13" type="ORF">BDV96DRAFT_503194</name>
</gene>
<evidence type="ECO:0000256" key="1">
    <source>
        <dbReference type="ARBA" id="ARBA00004141"/>
    </source>
</evidence>
<evidence type="ECO:0000256" key="5">
    <source>
        <dbReference type="ARBA" id="ARBA00022989"/>
    </source>
</evidence>
<evidence type="ECO:0000313" key="14">
    <source>
        <dbReference type="Proteomes" id="UP000799770"/>
    </source>
</evidence>
<dbReference type="Proteomes" id="UP000799770">
    <property type="component" value="Unassembled WGS sequence"/>
</dbReference>
<feature type="transmembrane region" description="Helical" evidence="8">
    <location>
        <begin position="484"/>
        <end position="507"/>
    </location>
</feature>
<dbReference type="InterPro" id="IPR022257">
    <property type="entry name" value="PHM7_ext"/>
</dbReference>
<feature type="transmembrane region" description="Helical" evidence="8">
    <location>
        <begin position="671"/>
        <end position="688"/>
    </location>
</feature>
<feature type="domain" description="CSC1/OSCA1-like cytosolic" evidence="12">
    <location>
        <begin position="192"/>
        <end position="379"/>
    </location>
</feature>
<proteinExistence type="inferred from homology"/>